<dbReference type="InterPro" id="IPR050491">
    <property type="entry name" value="AmpC-like"/>
</dbReference>
<reference evidence="2 3" key="1">
    <citation type="submission" date="2016-10" db="EMBL/GenBank/DDBJ databases">
        <authorList>
            <person name="de Groot N.N."/>
        </authorList>
    </citation>
    <scope>NUCLEOTIDE SEQUENCE [LARGE SCALE GENOMIC DNA]</scope>
    <source>
        <strain evidence="2 3">CGMCC 1.6114</strain>
    </source>
</reference>
<evidence type="ECO:0000313" key="2">
    <source>
        <dbReference type="EMBL" id="SFS74019.1"/>
    </source>
</evidence>
<protein>
    <submittedName>
        <fullName evidence="2">CubicO group peptidase, beta-lactamase class C family</fullName>
    </submittedName>
</protein>
<name>A0A1I6SAM7_9FLAO</name>
<dbReference type="Pfam" id="PF00144">
    <property type="entry name" value="Beta-lactamase"/>
    <property type="match status" value="1"/>
</dbReference>
<dbReference type="EMBL" id="FPAG01000004">
    <property type="protein sequence ID" value="SFS74019.1"/>
    <property type="molecule type" value="Genomic_DNA"/>
</dbReference>
<dbReference type="SUPFAM" id="SSF56601">
    <property type="entry name" value="beta-lactamase/transpeptidase-like"/>
    <property type="match status" value="1"/>
</dbReference>
<accession>A0A1I6SAM7</accession>
<dbReference type="RefSeq" id="WP_074977985.1">
    <property type="nucleotide sequence ID" value="NZ_FPAG01000004.1"/>
</dbReference>
<dbReference type="PANTHER" id="PTHR46825:SF9">
    <property type="entry name" value="BETA-LACTAMASE-RELATED DOMAIN-CONTAINING PROTEIN"/>
    <property type="match status" value="1"/>
</dbReference>
<dbReference type="InterPro" id="IPR012338">
    <property type="entry name" value="Beta-lactam/transpept-like"/>
</dbReference>
<evidence type="ECO:0000259" key="1">
    <source>
        <dbReference type="Pfam" id="PF00144"/>
    </source>
</evidence>
<dbReference type="Proteomes" id="UP000183209">
    <property type="component" value="Unassembled WGS sequence"/>
</dbReference>
<evidence type="ECO:0000313" key="3">
    <source>
        <dbReference type="Proteomes" id="UP000183209"/>
    </source>
</evidence>
<dbReference type="Gene3D" id="3.40.710.10">
    <property type="entry name" value="DD-peptidase/beta-lactamase superfamily"/>
    <property type="match status" value="1"/>
</dbReference>
<dbReference type="InterPro" id="IPR001466">
    <property type="entry name" value="Beta-lactam-related"/>
</dbReference>
<proteinExistence type="predicted"/>
<dbReference type="AlphaFoldDB" id="A0A1I6SAM7"/>
<dbReference type="OrthoDB" id="9793489at2"/>
<gene>
    <name evidence="2" type="ORF">SAMN04487906_1502</name>
</gene>
<feature type="domain" description="Beta-lactamase-related" evidence="1">
    <location>
        <begin position="32"/>
        <end position="354"/>
    </location>
</feature>
<sequence>MRTLILTIVVAIFLIGKVSKAQIKNQNFLEELRQEVQKAKIPGCAVVVIKNNEVVISESIGQADVAFSVPVDKQTIFSINSLAKIFAGTAIMQLKEAGKINLSDPVSRYLNDLPLSWQKITVRQLLSHTSGLPDIEDVENGGLIGGKGDEYAWDLVREKPIRSKPGEQFNYIATNYLLIQKLIERFGQMDYVEFLKKNQFDKIGISDQVVFGSSYDVVKNKSTTYMYYIKDKRTKEYVKVDELNEISEDLSPIVWADTGAFATADAITRWILALEKGEFISEKSRSEMWTPVPLNNGQYGGFGEVLNGYAYGWPVIRRSNHPAIAPIGGGRASLIVYPEDKLTIILLTNLTGSSPQKIIEKVAPHFWE</sequence>
<organism evidence="2 3">
    <name type="scientific">Zhouia amylolytica</name>
    <dbReference type="NCBI Taxonomy" id="376730"/>
    <lineage>
        <taxon>Bacteria</taxon>
        <taxon>Pseudomonadati</taxon>
        <taxon>Bacteroidota</taxon>
        <taxon>Flavobacteriia</taxon>
        <taxon>Flavobacteriales</taxon>
        <taxon>Flavobacteriaceae</taxon>
        <taxon>Zhouia</taxon>
    </lineage>
</organism>
<dbReference type="PANTHER" id="PTHR46825">
    <property type="entry name" value="D-ALANYL-D-ALANINE-CARBOXYPEPTIDASE/ENDOPEPTIDASE AMPH"/>
    <property type="match status" value="1"/>
</dbReference>